<keyword evidence="4 5" id="KW-0067">ATP-binding</keyword>
<keyword evidence="2 5" id="KW-0547">Nucleotide-binding</keyword>
<evidence type="ECO:0000256" key="3">
    <source>
        <dbReference type="ARBA" id="ARBA00022777"/>
    </source>
</evidence>
<dbReference type="Proteomes" id="UP000663828">
    <property type="component" value="Unassembled WGS sequence"/>
</dbReference>
<dbReference type="GO" id="GO:0016020">
    <property type="term" value="C:membrane"/>
    <property type="evidence" value="ECO:0007669"/>
    <property type="project" value="TreeGrafter"/>
</dbReference>
<accession>A0A814DQT4</accession>
<keyword evidence="6" id="KW-0723">Serine/threonine-protein kinase</keyword>
<dbReference type="InterPro" id="IPR008271">
    <property type="entry name" value="Ser/Thr_kinase_AS"/>
</dbReference>
<organism evidence="8 11">
    <name type="scientific">Adineta ricciae</name>
    <name type="common">Rotifer</name>
    <dbReference type="NCBI Taxonomy" id="249248"/>
    <lineage>
        <taxon>Eukaryota</taxon>
        <taxon>Metazoa</taxon>
        <taxon>Spiralia</taxon>
        <taxon>Gnathifera</taxon>
        <taxon>Rotifera</taxon>
        <taxon>Eurotatoria</taxon>
        <taxon>Bdelloidea</taxon>
        <taxon>Adinetida</taxon>
        <taxon>Adinetidae</taxon>
        <taxon>Adineta</taxon>
    </lineage>
</organism>
<dbReference type="GO" id="GO:0005524">
    <property type="term" value="F:ATP binding"/>
    <property type="evidence" value="ECO:0007669"/>
    <property type="project" value="UniProtKB-UniRule"/>
</dbReference>
<evidence type="ECO:0000313" key="8">
    <source>
        <dbReference type="EMBL" id="CAF0960445.1"/>
    </source>
</evidence>
<dbReference type="Gene3D" id="1.10.510.10">
    <property type="entry name" value="Transferase(Phosphotransferase) domain 1"/>
    <property type="match status" value="1"/>
</dbReference>
<evidence type="ECO:0000313" key="10">
    <source>
        <dbReference type="Proteomes" id="UP000663828"/>
    </source>
</evidence>
<sequence>MGQEESVPIKKENVAPVLHSNCRKTIENLALQGRALPINRGQYKFGHELGSGAFGTVYSARRVQDNKAVAIKVVSLVTLNNKEGLMLTNSILTEIEMSKSLSQVSNHVVRMHDFDFHRKTGLAFLIMELGERDLEKLLKERLRLTSTERKEVWRQCVDIAMTLHDNKIVHLDIKPQNLVIFPGNKIKLVDLGIAQRAYKHRVGSNGTWLYSAPEVTNAARGQMMLNTSKADVWSWGAVLYRMTYSEPPKYTRPCFQPPKHLAISKDNNLTDVLRHTLVSDPVERADPPWLAQHPYTTS</sequence>
<dbReference type="PANTHER" id="PTHR24348:SF22">
    <property type="entry name" value="NON-SPECIFIC SERINE_THREONINE PROTEIN KINASE"/>
    <property type="match status" value="1"/>
</dbReference>
<dbReference type="InterPro" id="IPR000719">
    <property type="entry name" value="Prot_kinase_dom"/>
</dbReference>
<dbReference type="PROSITE" id="PS00108">
    <property type="entry name" value="PROTEIN_KINASE_ST"/>
    <property type="match status" value="1"/>
</dbReference>
<dbReference type="SMART" id="SM00220">
    <property type="entry name" value="S_TKc"/>
    <property type="match status" value="1"/>
</dbReference>
<dbReference type="Proteomes" id="UP000663852">
    <property type="component" value="Unassembled WGS sequence"/>
</dbReference>
<dbReference type="GO" id="GO:0004674">
    <property type="term" value="F:protein serine/threonine kinase activity"/>
    <property type="evidence" value="ECO:0007669"/>
    <property type="project" value="UniProtKB-KW"/>
</dbReference>
<dbReference type="Pfam" id="PF00069">
    <property type="entry name" value="Pkinase"/>
    <property type="match status" value="1"/>
</dbReference>
<dbReference type="GO" id="GO:0000045">
    <property type="term" value="P:autophagosome assembly"/>
    <property type="evidence" value="ECO:0007669"/>
    <property type="project" value="TreeGrafter"/>
</dbReference>
<dbReference type="InterPro" id="IPR045269">
    <property type="entry name" value="Atg1-like"/>
</dbReference>
<comment type="similarity">
    <text evidence="6">Belongs to the protein kinase superfamily.</text>
</comment>
<dbReference type="GO" id="GO:0000407">
    <property type="term" value="C:phagophore assembly site"/>
    <property type="evidence" value="ECO:0007669"/>
    <property type="project" value="TreeGrafter"/>
</dbReference>
<keyword evidence="10" id="KW-1185">Reference proteome</keyword>
<evidence type="ECO:0000256" key="5">
    <source>
        <dbReference type="PROSITE-ProRule" id="PRU10141"/>
    </source>
</evidence>
<name>A0A814DQT4_ADIRI</name>
<protein>
    <recommendedName>
        <fullName evidence="7">Protein kinase domain-containing protein</fullName>
    </recommendedName>
</protein>
<evidence type="ECO:0000256" key="6">
    <source>
        <dbReference type="RuleBase" id="RU000304"/>
    </source>
</evidence>
<evidence type="ECO:0000259" key="7">
    <source>
        <dbReference type="PROSITE" id="PS50011"/>
    </source>
</evidence>
<dbReference type="InterPro" id="IPR017441">
    <property type="entry name" value="Protein_kinase_ATP_BS"/>
</dbReference>
<dbReference type="SUPFAM" id="SSF56112">
    <property type="entry name" value="Protein kinase-like (PK-like)"/>
    <property type="match status" value="1"/>
</dbReference>
<evidence type="ECO:0000256" key="4">
    <source>
        <dbReference type="ARBA" id="ARBA00022840"/>
    </source>
</evidence>
<reference evidence="8" key="1">
    <citation type="submission" date="2021-02" db="EMBL/GenBank/DDBJ databases">
        <authorList>
            <person name="Nowell W R."/>
        </authorList>
    </citation>
    <scope>NUCLEOTIDE SEQUENCE</scope>
</reference>
<dbReference type="GO" id="GO:0005829">
    <property type="term" value="C:cytosol"/>
    <property type="evidence" value="ECO:0007669"/>
    <property type="project" value="TreeGrafter"/>
</dbReference>
<dbReference type="AlphaFoldDB" id="A0A814DQT4"/>
<dbReference type="GO" id="GO:0005776">
    <property type="term" value="C:autophagosome"/>
    <property type="evidence" value="ECO:0007669"/>
    <property type="project" value="TreeGrafter"/>
</dbReference>
<comment type="caution">
    <text evidence="8">The sequence shown here is derived from an EMBL/GenBank/DDBJ whole genome shotgun (WGS) entry which is preliminary data.</text>
</comment>
<dbReference type="PANTHER" id="PTHR24348">
    <property type="entry name" value="SERINE/THREONINE-PROTEIN KINASE UNC-51-RELATED"/>
    <property type="match status" value="1"/>
</dbReference>
<feature type="domain" description="Protein kinase" evidence="7">
    <location>
        <begin position="43"/>
        <end position="296"/>
    </location>
</feature>
<dbReference type="EMBL" id="CAJNOR010004211">
    <property type="protein sequence ID" value="CAF1484444.1"/>
    <property type="molecule type" value="Genomic_DNA"/>
</dbReference>
<dbReference type="PROSITE" id="PS00107">
    <property type="entry name" value="PROTEIN_KINASE_ATP"/>
    <property type="match status" value="1"/>
</dbReference>
<proteinExistence type="inferred from homology"/>
<dbReference type="InterPro" id="IPR011009">
    <property type="entry name" value="Kinase-like_dom_sf"/>
</dbReference>
<evidence type="ECO:0000313" key="9">
    <source>
        <dbReference type="EMBL" id="CAF1484444.1"/>
    </source>
</evidence>
<keyword evidence="3" id="KW-0418">Kinase</keyword>
<dbReference type="CDD" id="cd14014">
    <property type="entry name" value="STKc_PknB_like"/>
    <property type="match status" value="1"/>
</dbReference>
<dbReference type="PROSITE" id="PS50011">
    <property type="entry name" value="PROTEIN_KINASE_DOM"/>
    <property type="match status" value="1"/>
</dbReference>
<feature type="binding site" evidence="5">
    <location>
        <position position="72"/>
    </location>
    <ligand>
        <name>ATP</name>
        <dbReference type="ChEBI" id="CHEBI:30616"/>
    </ligand>
</feature>
<evidence type="ECO:0000313" key="11">
    <source>
        <dbReference type="Proteomes" id="UP000663852"/>
    </source>
</evidence>
<evidence type="ECO:0000256" key="2">
    <source>
        <dbReference type="ARBA" id="ARBA00022741"/>
    </source>
</evidence>
<evidence type="ECO:0000256" key="1">
    <source>
        <dbReference type="ARBA" id="ARBA00022679"/>
    </source>
</evidence>
<keyword evidence="1" id="KW-0808">Transferase</keyword>
<dbReference type="OrthoDB" id="20524at2759"/>
<dbReference type="EMBL" id="CAJNOJ010000049">
    <property type="protein sequence ID" value="CAF0960445.1"/>
    <property type="molecule type" value="Genomic_DNA"/>
</dbReference>
<dbReference type="GO" id="GO:0010506">
    <property type="term" value="P:regulation of autophagy"/>
    <property type="evidence" value="ECO:0007669"/>
    <property type="project" value="InterPro"/>
</dbReference>
<gene>
    <name evidence="8" type="ORF">EDS130_LOCUS12821</name>
    <name evidence="9" type="ORF">XAT740_LOCUS38721</name>
</gene>